<name>A0ABS8VLK2_DATST</name>
<dbReference type="EMBL" id="JACEIK010004929">
    <property type="protein sequence ID" value="MCD9646824.1"/>
    <property type="molecule type" value="Genomic_DNA"/>
</dbReference>
<organism evidence="2 3">
    <name type="scientific">Datura stramonium</name>
    <name type="common">Jimsonweed</name>
    <name type="synonym">Common thornapple</name>
    <dbReference type="NCBI Taxonomy" id="4076"/>
    <lineage>
        <taxon>Eukaryota</taxon>
        <taxon>Viridiplantae</taxon>
        <taxon>Streptophyta</taxon>
        <taxon>Embryophyta</taxon>
        <taxon>Tracheophyta</taxon>
        <taxon>Spermatophyta</taxon>
        <taxon>Magnoliopsida</taxon>
        <taxon>eudicotyledons</taxon>
        <taxon>Gunneridae</taxon>
        <taxon>Pentapetalae</taxon>
        <taxon>asterids</taxon>
        <taxon>lamiids</taxon>
        <taxon>Solanales</taxon>
        <taxon>Solanaceae</taxon>
        <taxon>Solanoideae</taxon>
        <taxon>Datureae</taxon>
        <taxon>Datura</taxon>
    </lineage>
</organism>
<dbReference type="Proteomes" id="UP000823775">
    <property type="component" value="Unassembled WGS sequence"/>
</dbReference>
<gene>
    <name evidence="2" type="ORF">HAX54_037010</name>
</gene>
<accession>A0ABS8VLK2</accession>
<evidence type="ECO:0000313" key="2">
    <source>
        <dbReference type="EMBL" id="MCD9646824.1"/>
    </source>
</evidence>
<feature type="compositionally biased region" description="Basic and acidic residues" evidence="1">
    <location>
        <begin position="83"/>
        <end position="98"/>
    </location>
</feature>
<reference evidence="2 3" key="1">
    <citation type="journal article" date="2021" name="BMC Genomics">
        <title>Datura genome reveals duplications of psychoactive alkaloid biosynthetic genes and high mutation rate following tissue culture.</title>
        <authorList>
            <person name="Rajewski A."/>
            <person name="Carter-House D."/>
            <person name="Stajich J."/>
            <person name="Litt A."/>
        </authorList>
    </citation>
    <scope>NUCLEOTIDE SEQUENCE [LARGE SCALE GENOMIC DNA]</scope>
    <source>
        <strain evidence="2">AR-01</strain>
    </source>
</reference>
<comment type="caution">
    <text evidence="2">The sequence shown here is derived from an EMBL/GenBank/DDBJ whole genome shotgun (WGS) entry which is preliminary data.</text>
</comment>
<evidence type="ECO:0000256" key="1">
    <source>
        <dbReference type="SAM" id="MobiDB-lite"/>
    </source>
</evidence>
<feature type="region of interest" description="Disordered" evidence="1">
    <location>
        <begin position="180"/>
        <end position="202"/>
    </location>
</feature>
<feature type="region of interest" description="Disordered" evidence="1">
    <location>
        <begin position="44"/>
        <end position="98"/>
    </location>
</feature>
<keyword evidence="3" id="KW-1185">Reference proteome</keyword>
<protein>
    <submittedName>
        <fullName evidence="2">Uncharacterized protein</fullName>
    </submittedName>
</protein>
<sequence length="202" mass="23052">MKIKNGVQRKILAKQHREAQRMAWRDVQALELHGLIRCKEEMGARSPAVHRNRAHGAAHRGTPKPSKEKGVASSSHDSKRSRRANEEEHDDVSKGEKGPKVWVWGSLDPISARAFMVQSFLSMSTTLIDNMLSHLYGMQMLQLKMNEVTEEQLQQLNMDHPLSEHSRAFCRIGPRFEHPLDDDMATDEEMSRVDSDIESNDD</sequence>
<proteinExistence type="predicted"/>
<evidence type="ECO:0000313" key="3">
    <source>
        <dbReference type="Proteomes" id="UP000823775"/>
    </source>
</evidence>
<feature type="compositionally biased region" description="Basic residues" evidence="1">
    <location>
        <begin position="48"/>
        <end position="62"/>
    </location>
</feature>